<dbReference type="InterPro" id="IPR035969">
    <property type="entry name" value="Rab-GAP_TBC_sf"/>
</dbReference>
<feature type="compositionally biased region" description="Basic and acidic residues" evidence="1">
    <location>
        <begin position="60"/>
        <end position="76"/>
    </location>
</feature>
<accession>A0A2R6NH94</accession>
<organism evidence="3 4">
    <name type="scientific">Hermanssonia centrifuga</name>
    <dbReference type="NCBI Taxonomy" id="98765"/>
    <lineage>
        <taxon>Eukaryota</taxon>
        <taxon>Fungi</taxon>
        <taxon>Dikarya</taxon>
        <taxon>Basidiomycota</taxon>
        <taxon>Agaricomycotina</taxon>
        <taxon>Agaricomycetes</taxon>
        <taxon>Polyporales</taxon>
        <taxon>Meruliaceae</taxon>
        <taxon>Hermanssonia</taxon>
    </lineage>
</organism>
<dbReference type="InterPro" id="IPR050302">
    <property type="entry name" value="Rab_GAP_TBC_domain"/>
</dbReference>
<feature type="region of interest" description="Disordered" evidence="1">
    <location>
        <begin position="122"/>
        <end position="147"/>
    </location>
</feature>
<feature type="compositionally biased region" description="Low complexity" evidence="1">
    <location>
        <begin position="80"/>
        <end position="89"/>
    </location>
</feature>
<name>A0A2R6NH94_9APHY</name>
<keyword evidence="4" id="KW-1185">Reference proteome</keyword>
<dbReference type="OrthoDB" id="295078at2759"/>
<dbReference type="PANTHER" id="PTHR47219">
    <property type="entry name" value="RAB GTPASE-ACTIVATING PROTEIN 1-LIKE"/>
    <property type="match status" value="1"/>
</dbReference>
<dbReference type="SUPFAM" id="SSF47923">
    <property type="entry name" value="Ypt/Rab-GAP domain of gyp1p"/>
    <property type="match status" value="1"/>
</dbReference>
<feature type="domain" description="Rab-GAP TBC" evidence="2">
    <location>
        <begin position="304"/>
        <end position="362"/>
    </location>
</feature>
<evidence type="ECO:0000259" key="2">
    <source>
        <dbReference type="Pfam" id="PF00566"/>
    </source>
</evidence>
<proteinExistence type="predicted"/>
<gene>
    <name evidence="3" type="ORF">PHLCEN_2v12360</name>
</gene>
<protein>
    <recommendedName>
        <fullName evidence="2">Rab-GAP TBC domain-containing protein</fullName>
    </recommendedName>
</protein>
<dbReference type="EMBL" id="MLYV02001244">
    <property type="protein sequence ID" value="PSR71756.1"/>
    <property type="molecule type" value="Genomic_DNA"/>
</dbReference>
<dbReference type="STRING" id="98765.A0A2R6NH94"/>
<dbReference type="AlphaFoldDB" id="A0A2R6NH94"/>
<reference evidence="3 4" key="1">
    <citation type="submission" date="2018-02" db="EMBL/GenBank/DDBJ databases">
        <title>Genome sequence of the basidiomycete white-rot fungus Phlebia centrifuga.</title>
        <authorList>
            <person name="Granchi Z."/>
            <person name="Peng M."/>
            <person name="de Vries R.P."/>
            <person name="Hilden K."/>
            <person name="Makela M.R."/>
            <person name="Grigoriev I."/>
            <person name="Riley R."/>
        </authorList>
    </citation>
    <scope>NUCLEOTIDE SEQUENCE [LARGE SCALE GENOMIC DNA]</scope>
    <source>
        <strain evidence="3 4">FBCC195</strain>
    </source>
</reference>
<dbReference type="Proteomes" id="UP000186601">
    <property type="component" value="Unassembled WGS sequence"/>
</dbReference>
<evidence type="ECO:0000256" key="1">
    <source>
        <dbReference type="SAM" id="MobiDB-lite"/>
    </source>
</evidence>
<comment type="caution">
    <text evidence="3">The sequence shown here is derived from an EMBL/GenBank/DDBJ whole genome shotgun (WGS) entry which is preliminary data.</text>
</comment>
<dbReference type="Gene3D" id="1.10.8.270">
    <property type="entry name" value="putative rabgap domain of human tbc1 domain family member 14 like domains"/>
    <property type="match status" value="1"/>
</dbReference>
<dbReference type="Pfam" id="PF00566">
    <property type="entry name" value="RabGAP-TBC"/>
    <property type="match status" value="1"/>
</dbReference>
<evidence type="ECO:0000313" key="4">
    <source>
        <dbReference type="Proteomes" id="UP000186601"/>
    </source>
</evidence>
<evidence type="ECO:0000313" key="3">
    <source>
        <dbReference type="EMBL" id="PSR71756.1"/>
    </source>
</evidence>
<dbReference type="InterPro" id="IPR000195">
    <property type="entry name" value="Rab-GAP-TBC_dom"/>
</dbReference>
<feature type="region of interest" description="Disordered" evidence="1">
    <location>
        <begin position="1"/>
        <end position="94"/>
    </location>
</feature>
<sequence>MASEAEGKVGVSEAPDAEIQADTTADLKSDVLESEPSPAQPATHSEDDTPTQQSLPTHLEAPDTEVKVDTAAESKSDAPAAESSSTEATVSRGSSGLSKIAGVLSSSHVTPAQSLHMLVMPSTEDSSQEAQDMHDATSPDLDSLLSPKGTDTYFPIRESVATSDITEDDTRFSTVPLSARQSMETLHLSVDAMTTVAEVEDSDIGDSLYGSEIVRMVHQNRVHKKTPSTSTIVSANNVPFILARLEGDEVSNRKSLDGQQKLQEEFTRKHEVEGEAEPEAVVDWGFWGDVVSGKRHSRDPYYLSASKDPELEQTYLRLLKESSPHEKAITRDLGRTFPHHAFFTDGQGIGQENLFNVLKAYSL</sequence>